<comment type="caution">
    <text evidence="10">The sequence shown here is derived from an EMBL/GenBank/DDBJ whole genome shotgun (WGS) entry which is preliminary data.</text>
</comment>
<evidence type="ECO:0000256" key="2">
    <source>
        <dbReference type="ARBA" id="ARBA00010792"/>
    </source>
</evidence>
<dbReference type="PANTHER" id="PTHR42709">
    <property type="entry name" value="ALKALINE PHOSPHATASE LIKE PROTEIN"/>
    <property type="match status" value="1"/>
</dbReference>
<comment type="subcellular location">
    <subcellularLocation>
        <location evidence="1">Cell membrane</location>
        <topology evidence="1">Multi-pass membrane protein</topology>
    </subcellularLocation>
</comment>
<evidence type="ECO:0000256" key="7">
    <source>
        <dbReference type="SAM" id="MobiDB-lite"/>
    </source>
</evidence>
<evidence type="ECO:0000256" key="3">
    <source>
        <dbReference type="ARBA" id="ARBA00022475"/>
    </source>
</evidence>
<keyword evidence="5 8" id="KW-1133">Transmembrane helix</keyword>
<keyword evidence="3" id="KW-1003">Cell membrane</keyword>
<evidence type="ECO:0000256" key="8">
    <source>
        <dbReference type="SAM" id="Phobius"/>
    </source>
</evidence>
<reference evidence="10 11" key="1">
    <citation type="submission" date="2018-03" db="EMBL/GenBank/DDBJ databases">
        <title>Genomic Encyclopedia of Archaeal and Bacterial Type Strains, Phase II (KMG-II): from individual species to whole genera.</title>
        <authorList>
            <person name="Goeker M."/>
        </authorList>
    </citation>
    <scope>NUCLEOTIDE SEQUENCE [LARGE SCALE GENOMIC DNA]</scope>
    <source>
        <strain evidence="10 11">DSM 45601</strain>
    </source>
</reference>
<dbReference type="EMBL" id="PVZC01000010">
    <property type="protein sequence ID" value="PRX92381.1"/>
    <property type="molecule type" value="Genomic_DNA"/>
</dbReference>
<evidence type="ECO:0000256" key="4">
    <source>
        <dbReference type="ARBA" id="ARBA00022692"/>
    </source>
</evidence>
<proteinExistence type="inferred from homology"/>
<dbReference type="OrthoDB" id="9813426at2"/>
<dbReference type="RefSeq" id="WP_106252586.1">
    <property type="nucleotide sequence ID" value="NZ_PVZC01000010.1"/>
</dbReference>
<sequence>MSVALPLPAAEPAPQSTEDLSGVAGWIFDVMDALGEIGVGIVLFAENIFPPIPSEAVLPLAGMLSQQGRMNFFLVVLAATMGALVGAWVLYGVGAALGPKRTRWLFEKMPLVNVEDFEKAERFFAKYGGIAVLFGRCVPIVRSLVSIPAGIERMPLWRFTLYTAIGSTVWNSIWIGLGFGLGTQWHIVAPYADLLSNAVLGIVALLVLWFVISRSISLYRGRRAGCDAGGPDAAEPRSHAESGDGR</sequence>
<comment type="similarity">
    <text evidence="2">Belongs to the DedA family.</text>
</comment>
<keyword evidence="6 8" id="KW-0472">Membrane</keyword>
<dbReference type="Pfam" id="PF09335">
    <property type="entry name" value="VTT_dom"/>
    <property type="match status" value="1"/>
</dbReference>
<evidence type="ECO:0000256" key="6">
    <source>
        <dbReference type="ARBA" id="ARBA00023136"/>
    </source>
</evidence>
<dbReference type="InterPro" id="IPR032816">
    <property type="entry name" value="VTT_dom"/>
</dbReference>
<evidence type="ECO:0000259" key="9">
    <source>
        <dbReference type="Pfam" id="PF09335"/>
    </source>
</evidence>
<feature type="compositionally biased region" description="Basic and acidic residues" evidence="7">
    <location>
        <begin position="234"/>
        <end position="246"/>
    </location>
</feature>
<keyword evidence="11" id="KW-1185">Reference proteome</keyword>
<feature type="transmembrane region" description="Helical" evidence="8">
    <location>
        <begin position="194"/>
        <end position="212"/>
    </location>
</feature>
<feature type="region of interest" description="Disordered" evidence="7">
    <location>
        <begin position="227"/>
        <end position="246"/>
    </location>
</feature>
<evidence type="ECO:0000256" key="5">
    <source>
        <dbReference type="ARBA" id="ARBA00022989"/>
    </source>
</evidence>
<name>A0A2T0PU06_9ACTN</name>
<dbReference type="PANTHER" id="PTHR42709:SF6">
    <property type="entry name" value="UNDECAPRENYL PHOSPHATE TRANSPORTER A"/>
    <property type="match status" value="1"/>
</dbReference>
<dbReference type="GO" id="GO:0005886">
    <property type="term" value="C:plasma membrane"/>
    <property type="evidence" value="ECO:0007669"/>
    <property type="project" value="UniProtKB-SubCell"/>
</dbReference>
<feature type="domain" description="VTT" evidence="9">
    <location>
        <begin position="52"/>
        <end position="178"/>
    </location>
</feature>
<dbReference type="InterPro" id="IPR051311">
    <property type="entry name" value="DedA_domain"/>
</dbReference>
<accession>A0A2T0PU06</accession>
<dbReference type="AlphaFoldDB" id="A0A2T0PU06"/>
<gene>
    <name evidence="10" type="ORF">CLV72_110141</name>
</gene>
<evidence type="ECO:0000313" key="11">
    <source>
        <dbReference type="Proteomes" id="UP000237846"/>
    </source>
</evidence>
<protein>
    <submittedName>
        <fullName evidence="10">Membrane protein DedA with SNARE-associated domain</fullName>
    </submittedName>
</protein>
<feature type="transmembrane region" description="Helical" evidence="8">
    <location>
        <begin position="159"/>
        <end position="182"/>
    </location>
</feature>
<feature type="transmembrane region" description="Helical" evidence="8">
    <location>
        <begin position="72"/>
        <end position="91"/>
    </location>
</feature>
<dbReference type="Proteomes" id="UP000237846">
    <property type="component" value="Unassembled WGS sequence"/>
</dbReference>
<evidence type="ECO:0000256" key="1">
    <source>
        <dbReference type="ARBA" id="ARBA00004651"/>
    </source>
</evidence>
<keyword evidence="4 8" id="KW-0812">Transmembrane</keyword>
<evidence type="ECO:0000313" key="10">
    <source>
        <dbReference type="EMBL" id="PRX92381.1"/>
    </source>
</evidence>
<organism evidence="10 11">
    <name type="scientific">Allonocardiopsis opalescens</name>
    <dbReference type="NCBI Taxonomy" id="1144618"/>
    <lineage>
        <taxon>Bacteria</taxon>
        <taxon>Bacillati</taxon>
        <taxon>Actinomycetota</taxon>
        <taxon>Actinomycetes</taxon>
        <taxon>Streptosporangiales</taxon>
        <taxon>Allonocardiopsis</taxon>
    </lineage>
</organism>